<dbReference type="PANTHER" id="PTHR33052">
    <property type="entry name" value="DUF4228 DOMAIN PROTEIN-RELATED"/>
    <property type="match status" value="1"/>
</dbReference>
<gene>
    <name evidence="1" type="ORF">M0R45_023004</name>
</gene>
<dbReference type="Pfam" id="PF14009">
    <property type="entry name" value="PADRE"/>
    <property type="match status" value="1"/>
</dbReference>
<reference evidence="1 2" key="1">
    <citation type="journal article" date="2023" name="G3 (Bethesda)">
        <title>A chromosome-length genome assembly and annotation of blackberry (Rubus argutus, cv. 'Hillquist').</title>
        <authorList>
            <person name="Bruna T."/>
            <person name="Aryal R."/>
            <person name="Dudchenko O."/>
            <person name="Sargent D.J."/>
            <person name="Mead D."/>
            <person name="Buti M."/>
            <person name="Cavallini A."/>
            <person name="Hytonen T."/>
            <person name="Andres J."/>
            <person name="Pham M."/>
            <person name="Weisz D."/>
            <person name="Mascagni F."/>
            <person name="Usai G."/>
            <person name="Natali L."/>
            <person name="Bassil N."/>
            <person name="Fernandez G.E."/>
            <person name="Lomsadze A."/>
            <person name="Armour M."/>
            <person name="Olukolu B."/>
            <person name="Poorten T."/>
            <person name="Britton C."/>
            <person name="Davik J."/>
            <person name="Ashrafi H."/>
            <person name="Aiden E.L."/>
            <person name="Borodovsky M."/>
            <person name="Worthington M."/>
        </authorList>
    </citation>
    <scope>NUCLEOTIDE SEQUENCE [LARGE SCALE GENOMIC DNA]</scope>
    <source>
        <strain evidence="1">PI 553951</strain>
    </source>
</reference>
<name>A0AAW1WNA9_RUBAR</name>
<comment type="caution">
    <text evidence="1">The sequence shown here is derived from an EMBL/GenBank/DDBJ whole genome shotgun (WGS) entry which is preliminary data.</text>
</comment>
<evidence type="ECO:0000313" key="1">
    <source>
        <dbReference type="EMBL" id="KAK9925737.1"/>
    </source>
</evidence>
<evidence type="ECO:0000313" key="2">
    <source>
        <dbReference type="Proteomes" id="UP001457282"/>
    </source>
</evidence>
<dbReference type="EMBL" id="JBEDUW010000005">
    <property type="protein sequence ID" value="KAK9925737.1"/>
    <property type="molecule type" value="Genomic_DNA"/>
</dbReference>
<sequence>MGNAATSCAPSILSSNAAVKVLFFDGRLEVYTRPIKAAEIMLENSSQFVCESSSLRVGNRIHGLTADEELERQKFYFLLPMDLLYSVLTHEELSSLTYKASRALKNRGSFNNFSKIFPVLGEFCMFPNSEAKTLDGADHHSPASHSLEPLLERRYSKQRSWKPALETIVETSTPCTH</sequence>
<dbReference type="AlphaFoldDB" id="A0AAW1WNA9"/>
<accession>A0AAW1WNA9</accession>
<protein>
    <submittedName>
        <fullName evidence="1">Uncharacterized protein</fullName>
    </submittedName>
</protein>
<dbReference type="InterPro" id="IPR025322">
    <property type="entry name" value="PADRE_dom"/>
</dbReference>
<keyword evidence="2" id="KW-1185">Reference proteome</keyword>
<proteinExistence type="predicted"/>
<dbReference type="Proteomes" id="UP001457282">
    <property type="component" value="Unassembled WGS sequence"/>
</dbReference>
<organism evidence="1 2">
    <name type="scientific">Rubus argutus</name>
    <name type="common">Southern blackberry</name>
    <dbReference type="NCBI Taxonomy" id="59490"/>
    <lineage>
        <taxon>Eukaryota</taxon>
        <taxon>Viridiplantae</taxon>
        <taxon>Streptophyta</taxon>
        <taxon>Embryophyta</taxon>
        <taxon>Tracheophyta</taxon>
        <taxon>Spermatophyta</taxon>
        <taxon>Magnoliopsida</taxon>
        <taxon>eudicotyledons</taxon>
        <taxon>Gunneridae</taxon>
        <taxon>Pentapetalae</taxon>
        <taxon>rosids</taxon>
        <taxon>fabids</taxon>
        <taxon>Rosales</taxon>
        <taxon>Rosaceae</taxon>
        <taxon>Rosoideae</taxon>
        <taxon>Rosoideae incertae sedis</taxon>
        <taxon>Rubus</taxon>
    </lineage>
</organism>